<organism evidence="6 7">
    <name type="scientific">Jiangella asiatica</name>
    <dbReference type="NCBI Taxonomy" id="2530372"/>
    <lineage>
        <taxon>Bacteria</taxon>
        <taxon>Bacillati</taxon>
        <taxon>Actinomycetota</taxon>
        <taxon>Actinomycetes</taxon>
        <taxon>Jiangellales</taxon>
        <taxon>Jiangellaceae</taxon>
        <taxon>Jiangella</taxon>
    </lineage>
</organism>
<dbReference type="InterPro" id="IPR002355">
    <property type="entry name" value="Cu_oxidase_Cu_BS"/>
</dbReference>
<keyword evidence="3" id="KW-0812">Transmembrane</keyword>
<keyword evidence="2" id="KW-0560">Oxidoreductase</keyword>
<dbReference type="RefSeq" id="WP_131900789.1">
    <property type="nucleotide sequence ID" value="NZ_SMKZ01000062.1"/>
</dbReference>
<name>A0A4R5CN57_9ACTN</name>
<dbReference type="GO" id="GO:0016491">
    <property type="term" value="F:oxidoreductase activity"/>
    <property type="evidence" value="ECO:0007669"/>
    <property type="project" value="UniProtKB-KW"/>
</dbReference>
<dbReference type="PANTHER" id="PTHR11709">
    <property type="entry name" value="MULTI-COPPER OXIDASE"/>
    <property type="match status" value="1"/>
</dbReference>
<dbReference type="CDD" id="cd04202">
    <property type="entry name" value="CuRO_D2_2dMcoN_like"/>
    <property type="match status" value="1"/>
</dbReference>
<feature type="transmembrane region" description="Helical" evidence="3">
    <location>
        <begin position="158"/>
        <end position="177"/>
    </location>
</feature>
<keyword evidence="3" id="KW-1133">Transmembrane helix</keyword>
<evidence type="ECO:0000259" key="4">
    <source>
        <dbReference type="Pfam" id="PF07731"/>
    </source>
</evidence>
<feature type="transmembrane region" description="Helical" evidence="3">
    <location>
        <begin position="120"/>
        <end position="138"/>
    </location>
</feature>
<comment type="caution">
    <text evidence="6">The sequence shown here is derived from an EMBL/GenBank/DDBJ whole genome shotgun (WGS) entry which is preliminary data.</text>
</comment>
<evidence type="ECO:0000313" key="6">
    <source>
        <dbReference type="EMBL" id="TDD98982.1"/>
    </source>
</evidence>
<dbReference type="GO" id="GO:0005507">
    <property type="term" value="F:copper ion binding"/>
    <property type="evidence" value="ECO:0007669"/>
    <property type="project" value="InterPro"/>
</dbReference>
<dbReference type="Proteomes" id="UP000294739">
    <property type="component" value="Unassembled WGS sequence"/>
</dbReference>
<dbReference type="AlphaFoldDB" id="A0A4R5CN57"/>
<feature type="domain" description="Plastocyanin-like" evidence="4">
    <location>
        <begin position="525"/>
        <end position="614"/>
    </location>
</feature>
<evidence type="ECO:0000256" key="3">
    <source>
        <dbReference type="SAM" id="Phobius"/>
    </source>
</evidence>
<dbReference type="FunCoup" id="A0A4R5CN57">
    <property type="interactions" value="3"/>
</dbReference>
<dbReference type="Gene3D" id="2.60.40.420">
    <property type="entry name" value="Cupredoxins - blue copper proteins"/>
    <property type="match status" value="3"/>
</dbReference>
<feature type="transmembrane region" description="Helical" evidence="3">
    <location>
        <begin position="40"/>
        <end position="59"/>
    </location>
</feature>
<dbReference type="SUPFAM" id="SSF49503">
    <property type="entry name" value="Cupredoxins"/>
    <property type="match status" value="3"/>
</dbReference>
<sequence length="637" mass="65960">MTTGQLIVLDHAVALLMTAAWLAAGAVAVSRRLGPGAVRLLAGAAALVTVGRAASAAVLAERGWWFVQEKALLGPPLLVVVGLVALAGAGPGVTLLAAGYAATALFAVTIVAGYPLTWSAGLLAVAVVLVATLVTVRATTAPGGGVPSPGHVLPRRRFLALTGGAVAAGVAGTGLAFRSAPGTVTGGGAAAEHQAGDGVPVTTLRGPAQPAPGGVVRQLTLTARTATVVLASGQEVDAWTYGGDLPGPPITAVHGDLIEVTLRNDDLDDGVTLHWHGYDVPCGEDGAPGATQEPVPPGGTFTYRFLAEQVGTYWYHTHQVSHPAVRRGLFGTLVVTPRDEVPADLDLTLPVHTYDEVLAIGADDGVASHAAEPGAVVRLRLLNTDSEPHRFALTGTAFRLAAVDGRDLNGPGEVERRALRLPAGGRYDLTFPMPDGPVALLVDDSVRLRLGARVDGDGDDAAGTGDWPELDPLAYGEPAAAPFDLDTVYDRHFTMVLDRGVAMVEGRPTYAHTVDGRGHPSIPEQLVAEGDLVRLSVVNRSLETHPWHLHGHAVLVLARDGEPATGSPLWVDTFDVQPGEVWDVAFEATNPGVWMNHCHNLPHAEEGMMLQLRYDGVFADVAGGHGSSGSGHGAGHH</sequence>
<dbReference type="InterPro" id="IPR011706">
    <property type="entry name" value="Cu-oxidase_C"/>
</dbReference>
<keyword evidence="7" id="KW-1185">Reference proteome</keyword>
<keyword evidence="3" id="KW-0472">Membrane</keyword>
<reference evidence="6 7" key="1">
    <citation type="submission" date="2019-03" db="EMBL/GenBank/DDBJ databases">
        <title>Draft genome sequences of novel Actinobacteria.</title>
        <authorList>
            <person name="Sahin N."/>
            <person name="Ay H."/>
            <person name="Saygin H."/>
        </authorList>
    </citation>
    <scope>NUCLEOTIDE SEQUENCE [LARGE SCALE GENOMIC DNA]</scope>
    <source>
        <strain evidence="6 7">5K138</strain>
    </source>
</reference>
<evidence type="ECO:0000256" key="2">
    <source>
        <dbReference type="ARBA" id="ARBA00023002"/>
    </source>
</evidence>
<feature type="transmembrane region" description="Helical" evidence="3">
    <location>
        <begin position="6"/>
        <end position="28"/>
    </location>
</feature>
<evidence type="ECO:0000313" key="7">
    <source>
        <dbReference type="Proteomes" id="UP000294739"/>
    </source>
</evidence>
<proteinExistence type="predicted"/>
<dbReference type="EMBL" id="SMKZ01000062">
    <property type="protein sequence ID" value="TDD98982.1"/>
    <property type="molecule type" value="Genomic_DNA"/>
</dbReference>
<dbReference type="InterPro" id="IPR045087">
    <property type="entry name" value="Cu-oxidase_fam"/>
</dbReference>
<dbReference type="PROSITE" id="PS00080">
    <property type="entry name" value="MULTICOPPER_OXIDASE2"/>
    <property type="match status" value="1"/>
</dbReference>
<gene>
    <name evidence="6" type="ORF">E1269_27890</name>
</gene>
<dbReference type="InterPro" id="IPR011707">
    <property type="entry name" value="Cu-oxidase-like_N"/>
</dbReference>
<dbReference type="InParanoid" id="A0A4R5CN57"/>
<accession>A0A4R5CN57</accession>
<dbReference type="InterPro" id="IPR008972">
    <property type="entry name" value="Cupredoxin"/>
</dbReference>
<dbReference type="Pfam" id="PF07732">
    <property type="entry name" value="Cu-oxidase_3"/>
    <property type="match status" value="1"/>
</dbReference>
<feature type="domain" description="Plastocyanin-like" evidence="5">
    <location>
        <begin position="225"/>
        <end position="339"/>
    </location>
</feature>
<evidence type="ECO:0000259" key="5">
    <source>
        <dbReference type="Pfam" id="PF07732"/>
    </source>
</evidence>
<protein>
    <submittedName>
        <fullName evidence="6">Multicopper oxidase family protein</fullName>
    </submittedName>
</protein>
<keyword evidence="1" id="KW-0479">Metal-binding</keyword>
<evidence type="ECO:0000256" key="1">
    <source>
        <dbReference type="ARBA" id="ARBA00022723"/>
    </source>
</evidence>
<dbReference type="Pfam" id="PF07731">
    <property type="entry name" value="Cu-oxidase_2"/>
    <property type="match status" value="1"/>
</dbReference>
<dbReference type="OrthoDB" id="345021at2"/>